<dbReference type="RefSeq" id="WP_259962849.1">
    <property type="nucleotide sequence ID" value="NZ_JAOAMV010000006.1"/>
</dbReference>
<evidence type="ECO:0000256" key="1">
    <source>
        <dbReference type="ARBA" id="ARBA00006599"/>
    </source>
</evidence>
<dbReference type="Gene3D" id="3.50.50.60">
    <property type="entry name" value="FAD/NAD(P)-binding domain"/>
    <property type="match status" value="1"/>
</dbReference>
<organism evidence="2 3">
    <name type="scientific">Tsuneonella litorea</name>
    <dbReference type="NCBI Taxonomy" id="2976475"/>
    <lineage>
        <taxon>Bacteria</taxon>
        <taxon>Pseudomonadati</taxon>
        <taxon>Pseudomonadota</taxon>
        <taxon>Alphaproteobacteria</taxon>
        <taxon>Sphingomonadales</taxon>
        <taxon>Erythrobacteraceae</taxon>
        <taxon>Tsuneonella</taxon>
    </lineage>
</organism>
<name>A0A9X2W4G1_9SPHN</name>
<evidence type="ECO:0000313" key="2">
    <source>
        <dbReference type="EMBL" id="MCT2559855.1"/>
    </source>
</evidence>
<proteinExistence type="inferred from homology"/>
<dbReference type="GO" id="GO:0016705">
    <property type="term" value="F:oxidoreductase activity, acting on paired donors, with incorporation or reduction of molecular oxygen"/>
    <property type="evidence" value="ECO:0007669"/>
    <property type="project" value="InterPro"/>
</dbReference>
<dbReference type="GO" id="GO:0045436">
    <property type="term" value="F:lycopene beta cyclase activity"/>
    <property type="evidence" value="ECO:0007669"/>
    <property type="project" value="InterPro"/>
</dbReference>
<evidence type="ECO:0000313" key="3">
    <source>
        <dbReference type="Proteomes" id="UP001142648"/>
    </source>
</evidence>
<gene>
    <name evidence="2" type="primary">crtY</name>
    <name evidence="2" type="ORF">N0B51_12795</name>
</gene>
<sequence length="393" mass="42357">MNGRMIDVAIAGGGLAGGLVALALHRARPELRLALIEGGATLGGNHRWSWFSSDLPDEGAALLSAFRTTRWSGYDVRFPGFGRTMGTGYNSLASTDFDAALQRLLPAGTIRNRCQVAAVDARGVALGDGTRIEARCVIDARGIADAPHLEGGWQVFLGRRLRTAAPHGLARPTVMDADVEQHGSCRFVYTLPLGGDELFVEDTYYDESPALDRSALSARIDRYCGQRGWAGEPIDFETGVLPVITGGDFAAFQAAHRTDGVAVVGARGGFVHPLTSYTLPFAVETALAIAAEHDLAGPQLAALVEARARAHWRRTAFYRRLGRMMFGAGAPVDRYRAFALVYRLPQPLVERFYAARLTRADRVRMLCGRPPVPVLGAIRALGTHGPPLEKRAA</sequence>
<dbReference type="EMBL" id="JAOAMV010000006">
    <property type="protein sequence ID" value="MCT2559855.1"/>
    <property type="molecule type" value="Genomic_DNA"/>
</dbReference>
<dbReference type="NCBIfam" id="TIGR01790">
    <property type="entry name" value="carotene-cycl"/>
    <property type="match status" value="1"/>
</dbReference>
<comment type="caution">
    <text evidence="2">The sequence shown here is derived from an EMBL/GenBank/DDBJ whole genome shotgun (WGS) entry which is preliminary data.</text>
</comment>
<dbReference type="Pfam" id="PF05834">
    <property type="entry name" value="Lycopene_cycl"/>
    <property type="match status" value="1"/>
</dbReference>
<dbReference type="InterPro" id="IPR036188">
    <property type="entry name" value="FAD/NAD-bd_sf"/>
</dbReference>
<dbReference type="EC" id="5.5.1.19" evidence="2"/>
<dbReference type="GO" id="GO:0016117">
    <property type="term" value="P:carotenoid biosynthetic process"/>
    <property type="evidence" value="ECO:0007669"/>
    <property type="project" value="InterPro"/>
</dbReference>
<dbReference type="AlphaFoldDB" id="A0A9X2W4G1"/>
<dbReference type="InterPro" id="IPR010108">
    <property type="entry name" value="Lycopene_cyclase_b/e"/>
</dbReference>
<dbReference type="SUPFAM" id="SSF51905">
    <property type="entry name" value="FAD/NAD(P)-binding domain"/>
    <property type="match status" value="1"/>
</dbReference>
<keyword evidence="2" id="KW-0413">Isomerase</keyword>
<dbReference type="InterPro" id="IPR008461">
    <property type="entry name" value="CrtY"/>
</dbReference>
<accession>A0A9X2W4G1</accession>
<reference evidence="2" key="1">
    <citation type="submission" date="2022-09" db="EMBL/GenBank/DDBJ databases">
        <title>The genome sequence of Tsuneonella sp. YG55.</title>
        <authorList>
            <person name="Liu Y."/>
        </authorList>
    </citation>
    <scope>NUCLEOTIDE SEQUENCE</scope>
    <source>
        <strain evidence="2">YG55</strain>
    </source>
</reference>
<comment type="similarity">
    <text evidence="1">Belongs to the lycopene cyclase family.</text>
</comment>
<keyword evidence="3" id="KW-1185">Reference proteome</keyword>
<dbReference type="Proteomes" id="UP001142648">
    <property type="component" value="Unassembled WGS sequence"/>
</dbReference>
<dbReference type="NCBIfam" id="TIGR01789">
    <property type="entry name" value="lycopene_cycl"/>
    <property type="match status" value="1"/>
</dbReference>
<protein>
    <submittedName>
        <fullName evidence="2">Lycopene beta-cyclase CrtY</fullName>
        <ecNumber evidence="2">5.5.1.19</ecNumber>
    </submittedName>
</protein>